<accession>A0ABP1FPI4</accession>
<protein>
    <submittedName>
        <fullName evidence="1">G2512 protein</fullName>
    </submittedName>
</protein>
<evidence type="ECO:0000313" key="2">
    <source>
        <dbReference type="Proteomes" id="UP001497392"/>
    </source>
</evidence>
<sequence>MRMEALNQEERRARAASVKALELSRAREEQLEAFKARLLAERRAAVRDGVKVQEQALEHAQQESLKGEEKKERAMMALRETDRANQALLALKRQQKEEERLDDAKIAEYAARKAAQDEERAVALAAMAAAKEAQRRKIAEVMEHNFLKKQAESDTHHVVAAEEARLKEDNTAAEAVMRHAERATEIER</sequence>
<proteinExistence type="predicted"/>
<reference evidence="1 2" key="1">
    <citation type="submission" date="2024-06" db="EMBL/GenBank/DDBJ databases">
        <authorList>
            <person name="Kraege A."/>
            <person name="Thomma B."/>
        </authorList>
    </citation>
    <scope>NUCLEOTIDE SEQUENCE [LARGE SCALE GENOMIC DNA]</scope>
</reference>
<dbReference type="Proteomes" id="UP001497392">
    <property type="component" value="Unassembled WGS sequence"/>
</dbReference>
<comment type="caution">
    <text evidence="1">The sequence shown here is derived from an EMBL/GenBank/DDBJ whole genome shotgun (WGS) entry which is preliminary data.</text>
</comment>
<keyword evidence="2" id="KW-1185">Reference proteome</keyword>
<name>A0ABP1FPI4_9CHLO</name>
<organism evidence="1 2">
    <name type="scientific">Coccomyxa viridis</name>
    <dbReference type="NCBI Taxonomy" id="1274662"/>
    <lineage>
        <taxon>Eukaryota</taxon>
        <taxon>Viridiplantae</taxon>
        <taxon>Chlorophyta</taxon>
        <taxon>core chlorophytes</taxon>
        <taxon>Trebouxiophyceae</taxon>
        <taxon>Trebouxiophyceae incertae sedis</taxon>
        <taxon>Coccomyxaceae</taxon>
        <taxon>Coccomyxa</taxon>
    </lineage>
</organism>
<evidence type="ECO:0000313" key="1">
    <source>
        <dbReference type="EMBL" id="CAL5220485.1"/>
    </source>
</evidence>
<gene>
    <name evidence="1" type="primary">g2512</name>
    <name evidence="1" type="ORF">VP750_LOCUS2144</name>
</gene>
<dbReference type="EMBL" id="CAXHTA020000004">
    <property type="protein sequence ID" value="CAL5220485.1"/>
    <property type="molecule type" value="Genomic_DNA"/>
</dbReference>